<dbReference type="EMBL" id="LIZY01000031">
    <property type="protein sequence ID" value="KPJ64329.1"/>
    <property type="molecule type" value="Genomic_DNA"/>
</dbReference>
<sequence length="169" mass="19370">MKFLHDLGIDPQILLLQAVGFIILYLLLRRFLFGPIQNILEQRRAEVESALDRSAEELQRAEALRGEYETHLARIRDEARQRMQEAVREGQEASEALLAEARAQAEGTLDRARAQIDLETRQAMQELRHYMVDLAIEAARKAVHETLDEEQHRRVVDRAIGDIEATGTC</sequence>
<keyword evidence="2 12" id="KW-0813">Transport</keyword>
<comment type="function">
    <text evidence="10 12">F(1)F(0) ATP synthase produces ATP from ADP in the presence of a proton or sodium gradient. F-type ATPases consist of two structural domains, F(1) containing the extramembraneous catalytic core and F(0) containing the membrane proton channel, linked together by a central stalk and a peripheral stalk. During catalysis, ATP synthesis in the catalytic domain of F(1) is coupled via a rotary mechanism of the central stalk subunits to proton translocation.</text>
</comment>
<name>A0A0S7XQK9_9BACT</name>
<dbReference type="InterPro" id="IPR002146">
    <property type="entry name" value="ATP_synth_b/b'su_bac/chlpt"/>
</dbReference>
<dbReference type="NCBIfam" id="TIGR01144">
    <property type="entry name" value="ATP_synt_b"/>
    <property type="match status" value="1"/>
</dbReference>
<reference evidence="15 16" key="1">
    <citation type="journal article" date="2015" name="Microbiome">
        <title>Genomic resolution of linkages in carbon, nitrogen, and sulfur cycling among widespread estuary sediment bacteria.</title>
        <authorList>
            <person name="Baker B.J."/>
            <person name="Lazar C.S."/>
            <person name="Teske A.P."/>
            <person name="Dick G.J."/>
        </authorList>
    </citation>
    <scope>NUCLEOTIDE SEQUENCE [LARGE SCALE GENOMIC DNA]</scope>
    <source>
        <strain evidence="15">DG_56</strain>
    </source>
</reference>
<keyword evidence="3 12" id="KW-0138">CF(0)</keyword>
<organism evidence="15 16">
    <name type="scientific">candidate division KD3-62 bacterium DG_56</name>
    <dbReference type="NCBI Taxonomy" id="1704032"/>
    <lineage>
        <taxon>Bacteria</taxon>
        <taxon>candidate division KD3-62</taxon>
    </lineage>
</organism>
<comment type="subcellular location">
    <subcellularLocation>
        <location evidence="12">Cell membrane</location>
        <topology evidence="12">Single-pass membrane protein</topology>
    </subcellularLocation>
    <subcellularLocation>
        <location evidence="11">Endomembrane system</location>
        <topology evidence="11">Single-pass membrane protein</topology>
    </subcellularLocation>
</comment>
<evidence type="ECO:0000256" key="7">
    <source>
        <dbReference type="ARBA" id="ARBA00023065"/>
    </source>
</evidence>
<evidence type="ECO:0000256" key="11">
    <source>
        <dbReference type="ARBA" id="ARBA00037847"/>
    </source>
</evidence>
<keyword evidence="4 12" id="KW-0812">Transmembrane</keyword>
<dbReference type="GO" id="GO:0046933">
    <property type="term" value="F:proton-transporting ATP synthase activity, rotational mechanism"/>
    <property type="evidence" value="ECO:0007669"/>
    <property type="project" value="UniProtKB-UniRule"/>
</dbReference>
<keyword evidence="7 12" id="KW-0406">Ion transport</keyword>
<comment type="caution">
    <text evidence="15">The sequence shown here is derived from an EMBL/GenBank/DDBJ whole genome shotgun (WGS) entry which is preliminary data.</text>
</comment>
<dbReference type="HAMAP" id="MF_01398">
    <property type="entry name" value="ATP_synth_b_bprime"/>
    <property type="match status" value="1"/>
</dbReference>
<evidence type="ECO:0000256" key="6">
    <source>
        <dbReference type="ARBA" id="ARBA00022989"/>
    </source>
</evidence>
<dbReference type="GO" id="GO:0012505">
    <property type="term" value="C:endomembrane system"/>
    <property type="evidence" value="ECO:0007669"/>
    <property type="project" value="UniProtKB-SubCell"/>
</dbReference>
<dbReference type="GO" id="GO:0046961">
    <property type="term" value="F:proton-transporting ATPase activity, rotational mechanism"/>
    <property type="evidence" value="ECO:0007669"/>
    <property type="project" value="TreeGrafter"/>
</dbReference>
<evidence type="ECO:0000256" key="3">
    <source>
        <dbReference type="ARBA" id="ARBA00022547"/>
    </source>
</evidence>
<evidence type="ECO:0000313" key="15">
    <source>
        <dbReference type="EMBL" id="KPJ64329.1"/>
    </source>
</evidence>
<dbReference type="AlphaFoldDB" id="A0A0S7XQK9"/>
<keyword evidence="8 12" id="KW-0472">Membrane</keyword>
<evidence type="ECO:0000256" key="14">
    <source>
        <dbReference type="SAM" id="Coils"/>
    </source>
</evidence>
<dbReference type="CDD" id="cd06503">
    <property type="entry name" value="ATP-synt_Fo_b"/>
    <property type="match status" value="1"/>
</dbReference>
<evidence type="ECO:0000256" key="5">
    <source>
        <dbReference type="ARBA" id="ARBA00022781"/>
    </source>
</evidence>
<protein>
    <recommendedName>
        <fullName evidence="12">ATP synthase subunit b</fullName>
    </recommendedName>
    <alternativeName>
        <fullName evidence="12">ATP synthase F(0) sector subunit b</fullName>
    </alternativeName>
    <alternativeName>
        <fullName evidence="12">ATPase subunit I</fullName>
    </alternativeName>
    <alternativeName>
        <fullName evidence="12">F-type ATPase subunit b</fullName>
        <shortName evidence="12">F-ATPase subunit b</shortName>
    </alternativeName>
</protein>
<dbReference type="GO" id="GO:0005886">
    <property type="term" value="C:plasma membrane"/>
    <property type="evidence" value="ECO:0007669"/>
    <property type="project" value="UniProtKB-SubCell"/>
</dbReference>
<accession>A0A0S7XQK9</accession>
<comment type="function">
    <text evidence="12">Component of the F(0) channel, it forms part of the peripheral stalk, linking F(1) to F(0).</text>
</comment>
<feature type="coiled-coil region" evidence="14">
    <location>
        <begin position="37"/>
        <end position="122"/>
    </location>
</feature>
<evidence type="ECO:0000256" key="2">
    <source>
        <dbReference type="ARBA" id="ARBA00022448"/>
    </source>
</evidence>
<dbReference type="InterPro" id="IPR050059">
    <property type="entry name" value="ATP_synthase_B_chain"/>
</dbReference>
<evidence type="ECO:0000256" key="4">
    <source>
        <dbReference type="ARBA" id="ARBA00022692"/>
    </source>
</evidence>
<evidence type="ECO:0000256" key="13">
    <source>
        <dbReference type="RuleBase" id="RU003848"/>
    </source>
</evidence>
<keyword evidence="14" id="KW-0175">Coiled coil</keyword>
<evidence type="ECO:0000256" key="9">
    <source>
        <dbReference type="ARBA" id="ARBA00023310"/>
    </source>
</evidence>
<evidence type="ECO:0000256" key="8">
    <source>
        <dbReference type="ARBA" id="ARBA00023136"/>
    </source>
</evidence>
<evidence type="ECO:0000256" key="10">
    <source>
        <dbReference type="ARBA" id="ARBA00025198"/>
    </source>
</evidence>
<evidence type="ECO:0000313" key="16">
    <source>
        <dbReference type="Proteomes" id="UP000052020"/>
    </source>
</evidence>
<keyword evidence="6 12" id="KW-1133">Transmembrane helix</keyword>
<gene>
    <name evidence="12" type="primary">atpF</name>
    <name evidence="15" type="ORF">AMK68_01845</name>
</gene>
<dbReference type="Proteomes" id="UP000052020">
    <property type="component" value="Unassembled WGS sequence"/>
</dbReference>
<dbReference type="SUPFAM" id="SSF81573">
    <property type="entry name" value="F1F0 ATP synthase subunit B, membrane domain"/>
    <property type="match status" value="1"/>
</dbReference>
<comment type="similarity">
    <text evidence="1 12 13">Belongs to the ATPase B chain family.</text>
</comment>
<comment type="subunit">
    <text evidence="12">F-type ATPases have 2 components, F(1) - the catalytic core - and F(0) - the membrane proton channel. F(1) has five subunits: alpha(3), beta(3), gamma(1), delta(1), epsilon(1). F(0) has three main subunits: a(1), b(2) and c(10-14). The alpha and beta chains form an alternating ring which encloses part of the gamma chain. F(1) is attached to F(0) by a central stalk formed by the gamma and epsilon chains, while a peripheral stalk is formed by the delta and b chains.</text>
</comment>
<dbReference type="Pfam" id="PF00430">
    <property type="entry name" value="ATP-synt_B"/>
    <property type="match status" value="1"/>
</dbReference>
<dbReference type="GO" id="GO:0045259">
    <property type="term" value="C:proton-transporting ATP synthase complex"/>
    <property type="evidence" value="ECO:0007669"/>
    <property type="project" value="UniProtKB-KW"/>
</dbReference>
<evidence type="ECO:0000256" key="1">
    <source>
        <dbReference type="ARBA" id="ARBA00005513"/>
    </source>
</evidence>
<dbReference type="InterPro" id="IPR028987">
    <property type="entry name" value="ATP_synth_B-like_membr_sf"/>
</dbReference>
<dbReference type="PANTHER" id="PTHR33445:SF2">
    <property type="entry name" value="ATP SYNTHASE SUBUNIT B', CHLOROPLASTIC"/>
    <property type="match status" value="1"/>
</dbReference>
<dbReference type="PANTHER" id="PTHR33445">
    <property type="entry name" value="ATP SYNTHASE SUBUNIT B', CHLOROPLASTIC"/>
    <property type="match status" value="1"/>
</dbReference>
<feature type="transmembrane region" description="Helical" evidence="12">
    <location>
        <begin position="12"/>
        <end position="28"/>
    </location>
</feature>
<proteinExistence type="inferred from homology"/>
<keyword evidence="12" id="KW-1003">Cell membrane</keyword>
<keyword evidence="5 12" id="KW-0375">Hydrogen ion transport</keyword>
<keyword evidence="9 12" id="KW-0066">ATP synthesis</keyword>
<evidence type="ECO:0000256" key="12">
    <source>
        <dbReference type="HAMAP-Rule" id="MF_01398"/>
    </source>
</evidence>
<dbReference type="InterPro" id="IPR005864">
    <property type="entry name" value="ATP_synth_F0_bsu_bac"/>
</dbReference>